<keyword evidence="9" id="KW-0472">Membrane</keyword>
<keyword evidence="3" id="KW-0813">Transport</keyword>
<name>A0A328BG82_9BACT</name>
<evidence type="ECO:0000256" key="1">
    <source>
        <dbReference type="ARBA" id="ARBA00004383"/>
    </source>
</evidence>
<dbReference type="Pfam" id="PF03544">
    <property type="entry name" value="TonB_C"/>
    <property type="match status" value="1"/>
</dbReference>
<dbReference type="PANTHER" id="PTHR33446">
    <property type="entry name" value="PROTEIN TONB-RELATED"/>
    <property type="match status" value="1"/>
</dbReference>
<feature type="domain" description="TonB C-terminal" evidence="10">
    <location>
        <begin position="164"/>
        <end position="254"/>
    </location>
</feature>
<dbReference type="Gene3D" id="2.20.110.10">
    <property type="entry name" value="Histone H3 K4-specific methyltransferase SET7/9 N-terminal domain"/>
    <property type="match status" value="1"/>
</dbReference>
<dbReference type="OrthoDB" id="9812355at2"/>
<evidence type="ECO:0000256" key="6">
    <source>
        <dbReference type="ARBA" id="ARBA00022692"/>
    </source>
</evidence>
<comment type="caution">
    <text evidence="11">The sequence shown here is derived from an EMBL/GenBank/DDBJ whole genome shotgun (WGS) entry which is preliminary data.</text>
</comment>
<evidence type="ECO:0000259" key="10">
    <source>
        <dbReference type="PROSITE" id="PS52015"/>
    </source>
</evidence>
<gene>
    <name evidence="11" type="ORF">DLM85_15785</name>
</gene>
<keyword evidence="7" id="KW-0653">Protein transport</keyword>
<dbReference type="Gene3D" id="3.30.1150.10">
    <property type="match status" value="1"/>
</dbReference>
<keyword evidence="12" id="KW-1185">Reference proteome</keyword>
<dbReference type="Proteomes" id="UP000248553">
    <property type="component" value="Unassembled WGS sequence"/>
</dbReference>
<evidence type="ECO:0000256" key="3">
    <source>
        <dbReference type="ARBA" id="ARBA00022448"/>
    </source>
</evidence>
<dbReference type="RefSeq" id="WP_111479063.1">
    <property type="nucleotide sequence ID" value="NZ_QHKM01000004.1"/>
</dbReference>
<keyword evidence="5" id="KW-0997">Cell inner membrane</keyword>
<protein>
    <recommendedName>
        <fullName evidence="10">TonB C-terminal domain-containing protein</fullName>
    </recommendedName>
</protein>
<dbReference type="GO" id="GO:0055085">
    <property type="term" value="P:transmembrane transport"/>
    <property type="evidence" value="ECO:0007669"/>
    <property type="project" value="InterPro"/>
</dbReference>
<dbReference type="GO" id="GO:0015031">
    <property type="term" value="P:protein transport"/>
    <property type="evidence" value="ECO:0007669"/>
    <property type="project" value="UniProtKB-KW"/>
</dbReference>
<dbReference type="SUPFAM" id="SSF74653">
    <property type="entry name" value="TolA/TonB C-terminal domain"/>
    <property type="match status" value="1"/>
</dbReference>
<dbReference type="PANTHER" id="PTHR33446:SF2">
    <property type="entry name" value="PROTEIN TONB"/>
    <property type="match status" value="1"/>
</dbReference>
<comment type="subcellular location">
    <subcellularLocation>
        <location evidence="1">Cell inner membrane</location>
        <topology evidence="1">Single-pass membrane protein</topology>
        <orientation evidence="1">Periplasmic side</orientation>
    </subcellularLocation>
</comment>
<evidence type="ECO:0000313" key="12">
    <source>
        <dbReference type="Proteomes" id="UP000248553"/>
    </source>
</evidence>
<evidence type="ECO:0000256" key="2">
    <source>
        <dbReference type="ARBA" id="ARBA00006555"/>
    </source>
</evidence>
<dbReference type="SUPFAM" id="SSF82185">
    <property type="entry name" value="Histone H3 K4-specific methyltransferase SET7/9 N-terminal domain"/>
    <property type="match status" value="1"/>
</dbReference>
<organism evidence="11 12">
    <name type="scientific">Hymenobacter edaphi</name>
    <dbReference type="NCBI Taxonomy" id="2211146"/>
    <lineage>
        <taxon>Bacteria</taxon>
        <taxon>Pseudomonadati</taxon>
        <taxon>Bacteroidota</taxon>
        <taxon>Cytophagia</taxon>
        <taxon>Cytophagales</taxon>
        <taxon>Hymenobacteraceae</taxon>
        <taxon>Hymenobacter</taxon>
    </lineage>
</organism>
<dbReference type="EMBL" id="QHKM01000004">
    <property type="protein sequence ID" value="RAK66153.1"/>
    <property type="molecule type" value="Genomic_DNA"/>
</dbReference>
<evidence type="ECO:0000256" key="4">
    <source>
        <dbReference type="ARBA" id="ARBA00022475"/>
    </source>
</evidence>
<dbReference type="AlphaFoldDB" id="A0A328BG82"/>
<keyword evidence="4" id="KW-1003">Cell membrane</keyword>
<keyword evidence="6" id="KW-0812">Transmembrane</keyword>
<dbReference type="InterPro" id="IPR037682">
    <property type="entry name" value="TonB_C"/>
</dbReference>
<sequence>MASLGVAAQLPPRAYFTAAGRPTAAPDSAAYYTRTQRRGAGGTITTYRPDGRRLHQQQYAHLPARQLHGPSTAWTAGRRTSTYRYQRGQLHGLAQAWYPGGQRRWQLPYAQGQRHGTLRAWYASGQLMRQETYRRGVRTGARCFTRAGHDTAYFAFSRPASFAGGDTAAAGWIQRKVRYTALALRNQVEGRVLVRFWVDGTGRVQQPQRLKSVGAGLEEAVEHALLTMPRWAPAVVEGQPVAVPYELAVFFVIR</sequence>
<evidence type="ECO:0000313" key="11">
    <source>
        <dbReference type="EMBL" id="RAK66153.1"/>
    </source>
</evidence>
<dbReference type="InterPro" id="IPR006260">
    <property type="entry name" value="TonB/TolA_C"/>
</dbReference>
<dbReference type="GO" id="GO:0098797">
    <property type="term" value="C:plasma membrane protein complex"/>
    <property type="evidence" value="ECO:0007669"/>
    <property type="project" value="TreeGrafter"/>
</dbReference>
<evidence type="ECO:0000256" key="8">
    <source>
        <dbReference type="ARBA" id="ARBA00022989"/>
    </source>
</evidence>
<comment type="similarity">
    <text evidence="2">Belongs to the TonB family.</text>
</comment>
<keyword evidence="8" id="KW-1133">Transmembrane helix</keyword>
<evidence type="ECO:0000256" key="7">
    <source>
        <dbReference type="ARBA" id="ARBA00022927"/>
    </source>
</evidence>
<accession>A0A328BG82</accession>
<dbReference type="PROSITE" id="PS52015">
    <property type="entry name" value="TONB_CTD"/>
    <property type="match status" value="1"/>
</dbReference>
<proteinExistence type="inferred from homology"/>
<reference evidence="12" key="1">
    <citation type="submission" date="2018-05" db="EMBL/GenBank/DDBJ databases">
        <authorList>
            <person name="Nie L."/>
        </authorList>
    </citation>
    <scope>NUCLEOTIDE SEQUENCE [LARGE SCALE GENOMIC DNA]</scope>
    <source>
        <strain evidence="12">NL</strain>
    </source>
</reference>
<dbReference type="InterPro" id="IPR051045">
    <property type="entry name" value="TonB-dependent_transducer"/>
</dbReference>
<dbReference type="GO" id="GO:0031992">
    <property type="term" value="F:energy transducer activity"/>
    <property type="evidence" value="ECO:0007669"/>
    <property type="project" value="TreeGrafter"/>
</dbReference>
<evidence type="ECO:0000256" key="5">
    <source>
        <dbReference type="ARBA" id="ARBA00022519"/>
    </source>
</evidence>
<dbReference type="NCBIfam" id="TIGR01352">
    <property type="entry name" value="tonB_Cterm"/>
    <property type="match status" value="1"/>
</dbReference>
<evidence type="ECO:0000256" key="9">
    <source>
        <dbReference type="ARBA" id="ARBA00023136"/>
    </source>
</evidence>